<reference evidence="1 2" key="1">
    <citation type="journal article" date="2017" name="Infect. Genet. Evol.">
        <title>Comparative genome analysis of fish pathogen Flavobacterium columnare reveals extensive sequence diversity within the species.</title>
        <authorList>
            <person name="Kayansamruaj P."/>
            <person name="Dong H.T."/>
            <person name="Hirono I."/>
            <person name="Kondo H."/>
            <person name="Senapin S."/>
            <person name="Rodkhum C."/>
        </authorList>
    </citation>
    <scope>NUCLEOTIDE SEQUENCE [LARGE SCALE GENOMIC DNA]</scope>
    <source>
        <strain evidence="1 2">1214</strain>
    </source>
</reference>
<dbReference type="Proteomes" id="UP000198034">
    <property type="component" value="Unassembled WGS sequence"/>
</dbReference>
<dbReference type="OrthoDB" id="1374389at2"/>
<dbReference type="EMBL" id="MTCY01000043">
    <property type="protein sequence ID" value="OWP75302.1"/>
    <property type="molecule type" value="Genomic_DNA"/>
</dbReference>
<proteinExistence type="predicted"/>
<dbReference type="AlphaFoldDB" id="A0A246G8K6"/>
<sequence>MKKLFVGVLALQFLFSCSKNEDEIIADVTPNTTNLQNAPYSSLSSEQQKLKLEDEAKATLQEFEKTKTSSTIEAIRNLDFLLKSNPIDLSNGKLENGLNEILNLSDAYGIYTWNNTMKRWDKTLSNENLVFKFPSKKIGTTNDTELIATSVSSKIKIKIIDTPIKYQWVYNTNGYPQQMVITPEVFDNLYLPLSVEAKIKINNVETGTISLKNTFGTINEVPLTSSFKLNVNDGYSLEINTNKQEKSTASAKLSYNGKNILSFDANSTAQIDKLLAEQDLASYYGKANVFYSIMDNFVILGDVDNESLKNEQNKIRQDLPYPNYSSSDYYKNLNIYNKTKSQLLENASNKHIKLALVSKKDKTKIADIVWKSDFKRSTFHPVIWENGLWQPSNTKGEKVDYYNEVMYLKFNDTTLVAMNVYFSTGFDSLKTEIKNFINVFN</sequence>
<evidence type="ECO:0000313" key="2">
    <source>
        <dbReference type="Proteomes" id="UP000198034"/>
    </source>
</evidence>
<protein>
    <recommendedName>
        <fullName evidence="3">Lipoprotein</fullName>
    </recommendedName>
</protein>
<organism evidence="1 2">
    <name type="scientific">Flavobacterium columnare</name>
    <dbReference type="NCBI Taxonomy" id="996"/>
    <lineage>
        <taxon>Bacteria</taxon>
        <taxon>Pseudomonadati</taxon>
        <taxon>Bacteroidota</taxon>
        <taxon>Flavobacteriia</taxon>
        <taxon>Flavobacteriales</taxon>
        <taxon>Flavobacteriaceae</taxon>
        <taxon>Flavobacterium</taxon>
    </lineage>
</organism>
<evidence type="ECO:0008006" key="3">
    <source>
        <dbReference type="Google" id="ProtNLM"/>
    </source>
</evidence>
<evidence type="ECO:0000313" key="1">
    <source>
        <dbReference type="EMBL" id="OWP75302.1"/>
    </source>
</evidence>
<comment type="caution">
    <text evidence="1">The sequence shown here is derived from an EMBL/GenBank/DDBJ whole genome shotgun (WGS) entry which is preliminary data.</text>
</comment>
<name>A0A246G8K6_9FLAO</name>
<gene>
    <name evidence="1" type="ORF">BWK62_12230</name>
</gene>
<accession>A0A246G8K6</accession>
<dbReference type="PROSITE" id="PS51257">
    <property type="entry name" value="PROKAR_LIPOPROTEIN"/>
    <property type="match status" value="1"/>
</dbReference>